<reference evidence="1 2" key="1">
    <citation type="submission" date="2016-12" db="EMBL/GenBank/DDBJ databases">
        <authorList>
            <person name="Song W.-J."/>
            <person name="Kurnit D.M."/>
        </authorList>
    </citation>
    <scope>NUCLEOTIDE SEQUENCE [LARGE SCALE GENOMIC DNA]</scope>
    <source>
        <strain evidence="1 2">DSM 43162</strain>
    </source>
</reference>
<proteinExistence type="predicted"/>
<evidence type="ECO:0000313" key="1">
    <source>
        <dbReference type="EMBL" id="SHN88997.1"/>
    </source>
</evidence>
<accession>A0A1M7V1C7</accession>
<dbReference type="SUPFAM" id="SSF52266">
    <property type="entry name" value="SGNH hydrolase"/>
    <property type="match status" value="1"/>
</dbReference>
<protein>
    <submittedName>
        <fullName evidence="1">Uncharacterized protein</fullName>
    </submittedName>
</protein>
<dbReference type="Proteomes" id="UP000184428">
    <property type="component" value="Unassembled WGS sequence"/>
</dbReference>
<dbReference type="InterPro" id="IPR036514">
    <property type="entry name" value="SGNH_hydro_sf"/>
</dbReference>
<dbReference type="AlphaFoldDB" id="A0A1M7V1C7"/>
<name>A0A1M7V1C7_9ACTN</name>
<dbReference type="EMBL" id="FRDM01000076">
    <property type="protein sequence ID" value="SHN88997.1"/>
    <property type="molecule type" value="Genomic_DNA"/>
</dbReference>
<gene>
    <name evidence="1" type="ORF">SAMN05660350_04989</name>
</gene>
<evidence type="ECO:0000313" key="2">
    <source>
        <dbReference type="Proteomes" id="UP000184428"/>
    </source>
</evidence>
<dbReference type="Gene3D" id="3.40.50.1110">
    <property type="entry name" value="SGNH hydrolase"/>
    <property type="match status" value="1"/>
</dbReference>
<sequence>MSQLPPEYLDTRTPPDVVVTDVQRKSIQDSTLGVELAPPQADVPPPPASPVHPVVAVGDSLTHGMLSGAVWRTDLSWPAIVVRSLGARIVIPTYGGPLGGLPFNIEGLLRALQERLGEGLNPFEALALPVVLQQLADENEDWWESGRGSRPPRMDLRYENLGIYGWDVRDCLSYTGGRAATRIGARPAHDDLLGAVPSNDNDIAAWSVLAPFGVASAQIDCAAWHGRNGGIDTLVIALGANNALRSVVDKKVMWTDTGFDDLDRKGMYNVWRPSHFATEFGQLVHAVEAISARRVVLATVPHVTIAPIAKGVNSEAPGKKWRAGSRYFPYYTDPWIDEDNFRPTKHRHLTHQQARAVDSAIDQYNETIVEAVRQARRRGRDWLLFDLCGLLDGLAYRRFVTDAEAASRNGWRPYELPAPLADLDTRFFRSNQTGRLQGGLFGLDGVHPTTSGYGIIAAELLKILTVAGLAVEPVDFAALRRLDTLNEDPPALTTTAFDLAAPFLTRLISRPRG</sequence>
<organism evidence="1 2">
    <name type="scientific">Geodermatophilus obscurus</name>
    <dbReference type="NCBI Taxonomy" id="1861"/>
    <lineage>
        <taxon>Bacteria</taxon>
        <taxon>Bacillati</taxon>
        <taxon>Actinomycetota</taxon>
        <taxon>Actinomycetes</taxon>
        <taxon>Geodermatophilales</taxon>
        <taxon>Geodermatophilaceae</taxon>
        <taxon>Geodermatophilus</taxon>
    </lineage>
</organism>